<dbReference type="PANTHER" id="PTHR43132">
    <property type="entry name" value="ARSENICAL RESISTANCE OPERON REPRESSOR ARSR-RELATED"/>
    <property type="match status" value="1"/>
</dbReference>
<dbReference type="SMART" id="SM00418">
    <property type="entry name" value="HTH_ARSR"/>
    <property type="match status" value="1"/>
</dbReference>
<sequence length="111" mass="12890">MKQKKLKLIDDVMLAETQKILSLLKNPVRLQILYILSQQSLSVSEIVELLHLDQSLVSHHLSDLRKYQLVSTKRDGKSIFYELDDPHILDIVNETLEHADHVLKGKKHNEK</sequence>
<dbReference type="NCBIfam" id="NF033788">
    <property type="entry name" value="HTH_metalloreg"/>
    <property type="match status" value="1"/>
</dbReference>
<evidence type="ECO:0000256" key="1">
    <source>
        <dbReference type="ARBA" id="ARBA00023015"/>
    </source>
</evidence>
<evidence type="ECO:0000256" key="3">
    <source>
        <dbReference type="ARBA" id="ARBA00023163"/>
    </source>
</evidence>
<dbReference type="EMBL" id="CP021474">
    <property type="protein sequence ID" value="ARW20743.1"/>
    <property type="molecule type" value="Genomic_DNA"/>
</dbReference>
<evidence type="ECO:0000313" key="5">
    <source>
        <dbReference type="Proteomes" id="UP000196118"/>
    </source>
</evidence>
<accession>A0A8G1E6N4</accession>
<gene>
    <name evidence="4" type="ORF">S100892_02208</name>
</gene>
<dbReference type="InterPro" id="IPR011991">
    <property type="entry name" value="ArsR-like_HTH"/>
</dbReference>
<dbReference type="AlphaFoldDB" id="A0A1Y0VVN7"/>
<keyword evidence="1" id="KW-0805">Transcription regulation</keyword>
<evidence type="ECO:0000256" key="2">
    <source>
        <dbReference type="ARBA" id="ARBA00023125"/>
    </source>
</evidence>
<dbReference type="PROSITE" id="PS50987">
    <property type="entry name" value="HTH_ARSR_2"/>
    <property type="match status" value="1"/>
</dbReference>
<dbReference type="Proteomes" id="UP000196118">
    <property type="component" value="Chromosome"/>
</dbReference>
<dbReference type="InterPro" id="IPR036388">
    <property type="entry name" value="WH-like_DNA-bd_sf"/>
</dbReference>
<dbReference type="Pfam" id="PF01022">
    <property type="entry name" value="HTH_5"/>
    <property type="match status" value="1"/>
</dbReference>
<dbReference type="InterPro" id="IPR036390">
    <property type="entry name" value="WH_DNA-bd_sf"/>
</dbReference>
<name>A0A1Y0VVN7_PEDPE</name>
<dbReference type="GO" id="GO:0003677">
    <property type="term" value="F:DNA binding"/>
    <property type="evidence" value="ECO:0007669"/>
    <property type="project" value="UniProtKB-KW"/>
</dbReference>
<dbReference type="PRINTS" id="PR00778">
    <property type="entry name" value="HTHARSR"/>
</dbReference>
<dbReference type="InterPro" id="IPR051011">
    <property type="entry name" value="Metal_resp_trans_reg"/>
</dbReference>
<dbReference type="SUPFAM" id="SSF46785">
    <property type="entry name" value="Winged helix' DNA-binding domain"/>
    <property type="match status" value="1"/>
</dbReference>
<organism evidence="4 5">
    <name type="scientific">Pediococcus pentosaceus</name>
    <dbReference type="NCBI Taxonomy" id="1255"/>
    <lineage>
        <taxon>Bacteria</taxon>
        <taxon>Bacillati</taxon>
        <taxon>Bacillota</taxon>
        <taxon>Bacilli</taxon>
        <taxon>Lactobacillales</taxon>
        <taxon>Lactobacillaceae</taxon>
        <taxon>Pediococcus</taxon>
    </lineage>
</organism>
<dbReference type="GO" id="GO:0003700">
    <property type="term" value="F:DNA-binding transcription factor activity"/>
    <property type="evidence" value="ECO:0007669"/>
    <property type="project" value="InterPro"/>
</dbReference>
<dbReference type="InterPro" id="IPR001845">
    <property type="entry name" value="HTH_ArsR_DNA-bd_dom"/>
</dbReference>
<dbReference type="PANTHER" id="PTHR43132:SF6">
    <property type="entry name" value="HTH-TYPE TRANSCRIPTIONAL REPRESSOR CZRA"/>
    <property type="match status" value="1"/>
</dbReference>
<protein>
    <submittedName>
        <fullName evidence="4">Arsenical resistance operon repressor</fullName>
    </submittedName>
</protein>
<accession>A0A1Y0VVN7</accession>
<dbReference type="Gene3D" id="1.10.10.10">
    <property type="entry name" value="Winged helix-like DNA-binding domain superfamily/Winged helix DNA-binding domain"/>
    <property type="match status" value="1"/>
</dbReference>
<evidence type="ECO:0000313" key="4">
    <source>
        <dbReference type="EMBL" id="ARW20743.1"/>
    </source>
</evidence>
<reference evidence="4 5" key="1">
    <citation type="submission" date="2017-05" db="EMBL/GenBank/DDBJ databases">
        <title>Genome sequence of Pediococcus pentosaceus strain SRCM100892.</title>
        <authorList>
            <person name="Cho S.H."/>
        </authorList>
    </citation>
    <scope>NUCLEOTIDE SEQUENCE [LARGE SCALE GENOMIC DNA]</scope>
    <source>
        <strain evidence="4 5">SRCM100892</strain>
    </source>
</reference>
<proteinExistence type="predicted"/>
<dbReference type="RefSeq" id="WP_023439739.1">
    <property type="nucleotide sequence ID" value="NZ_BEWQ01000001.1"/>
</dbReference>
<keyword evidence="3" id="KW-0804">Transcription</keyword>
<dbReference type="CDD" id="cd00090">
    <property type="entry name" value="HTH_ARSR"/>
    <property type="match status" value="1"/>
</dbReference>
<keyword evidence="2" id="KW-0238">DNA-binding</keyword>